<feature type="transmembrane region" description="Helical" evidence="9">
    <location>
        <begin position="340"/>
        <end position="361"/>
    </location>
</feature>
<proteinExistence type="inferred from homology"/>
<dbReference type="PANTHER" id="PTHR45711:SF9">
    <property type="entry name" value="ANION_PROTON EXCHANGE TRANSPORTER GEF1"/>
    <property type="match status" value="1"/>
</dbReference>
<dbReference type="PROSITE" id="PS51371">
    <property type="entry name" value="CBS"/>
    <property type="match status" value="1"/>
</dbReference>
<evidence type="ECO:0000259" key="10">
    <source>
        <dbReference type="PROSITE" id="PS51371"/>
    </source>
</evidence>
<feature type="transmembrane region" description="Helical" evidence="9">
    <location>
        <begin position="562"/>
        <end position="587"/>
    </location>
</feature>
<dbReference type="Gene3D" id="1.10.3080.10">
    <property type="entry name" value="Clc chloride channel"/>
    <property type="match status" value="1"/>
</dbReference>
<organism evidence="11 12">
    <name type="scientific">Malassezia furfur</name>
    <name type="common">Pityriasis versicolor infection agent</name>
    <name type="synonym">Pityrosporum furfur</name>
    <dbReference type="NCBI Taxonomy" id="55194"/>
    <lineage>
        <taxon>Eukaryota</taxon>
        <taxon>Fungi</taxon>
        <taxon>Dikarya</taxon>
        <taxon>Basidiomycota</taxon>
        <taxon>Ustilaginomycotina</taxon>
        <taxon>Malasseziomycetes</taxon>
        <taxon>Malasseziales</taxon>
        <taxon>Malasseziaceae</taxon>
        <taxon>Malassezia</taxon>
    </lineage>
</organism>
<dbReference type="Proteomes" id="UP000818624">
    <property type="component" value="Chromosome 6"/>
</dbReference>
<evidence type="ECO:0000313" key="11">
    <source>
        <dbReference type="EMBL" id="WFD49765.1"/>
    </source>
</evidence>
<keyword evidence="12" id="KW-1185">Reference proteome</keyword>
<dbReference type="SUPFAM" id="SSF54631">
    <property type="entry name" value="CBS-domain pair"/>
    <property type="match status" value="1"/>
</dbReference>
<evidence type="ECO:0000256" key="2">
    <source>
        <dbReference type="ARBA" id="ARBA00022448"/>
    </source>
</evidence>
<name>A0ABY8EW12_MALFU</name>
<feature type="transmembrane region" description="Helical" evidence="9">
    <location>
        <begin position="414"/>
        <end position="434"/>
    </location>
</feature>
<keyword evidence="2 9" id="KW-0813">Transport</keyword>
<evidence type="ECO:0000256" key="5">
    <source>
        <dbReference type="ARBA" id="ARBA00023065"/>
    </source>
</evidence>
<dbReference type="Pfam" id="PF00571">
    <property type="entry name" value="CBS"/>
    <property type="match status" value="1"/>
</dbReference>
<evidence type="ECO:0000256" key="1">
    <source>
        <dbReference type="ARBA" id="ARBA00004141"/>
    </source>
</evidence>
<dbReference type="PRINTS" id="PR00762">
    <property type="entry name" value="CLCHANNEL"/>
</dbReference>
<evidence type="ECO:0000256" key="7">
    <source>
        <dbReference type="ARBA" id="ARBA00023214"/>
    </source>
</evidence>
<evidence type="ECO:0000313" key="12">
    <source>
        <dbReference type="Proteomes" id="UP000818624"/>
    </source>
</evidence>
<feature type="transmembrane region" description="Helical" evidence="9">
    <location>
        <begin position="373"/>
        <end position="393"/>
    </location>
</feature>
<evidence type="ECO:0000256" key="4">
    <source>
        <dbReference type="ARBA" id="ARBA00022989"/>
    </source>
</evidence>
<comment type="subcellular location">
    <subcellularLocation>
        <location evidence="1 9">Membrane</location>
        <topology evidence="1 9">Multi-pass membrane protein</topology>
    </subcellularLocation>
</comment>
<keyword evidence="6 9" id="KW-0472">Membrane</keyword>
<dbReference type="CDD" id="cd03684">
    <property type="entry name" value="ClC_3_like"/>
    <property type="match status" value="1"/>
</dbReference>
<keyword evidence="3 9" id="KW-0812">Transmembrane</keyword>
<dbReference type="SMART" id="SM00116">
    <property type="entry name" value="CBS"/>
    <property type="match status" value="2"/>
</dbReference>
<dbReference type="Gene3D" id="3.90.1280.20">
    <property type="match status" value="1"/>
</dbReference>
<evidence type="ECO:0000256" key="6">
    <source>
        <dbReference type="ARBA" id="ARBA00023136"/>
    </source>
</evidence>
<dbReference type="InterPro" id="IPR014743">
    <property type="entry name" value="Cl-channel_core"/>
</dbReference>
<keyword evidence="8" id="KW-0129">CBS domain</keyword>
<dbReference type="SUPFAM" id="SSF81340">
    <property type="entry name" value="Clc chloride channel"/>
    <property type="match status" value="1"/>
</dbReference>
<gene>
    <name evidence="11" type="primary">GEF1</name>
    <name evidence="11" type="ORF">GLX27_004450</name>
</gene>
<keyword evidence="4 9" id="KW-1133">Transmembrane helix</keyword>
<reference evidence="11 12" key="1">
    <citation type="journal article" date="2020" name="Elife">
        <title>Loss of centromere function drives karyotype evolution in closely related Malassezia species.</title>
        <authorList>
            <person name="Sankaranarayanan S.R."/>
            <person name="Ianiri G."/>
            <person name="Coelho M.A."/>
            <person name="Reza M.H."/>
            <person name="Thimmappa B.C."/>
            <person name="Ganguly P."/>
            <person name="Vadnala R.N."/>
            <person name="Sun S."/>
            <person name="Siddharthan R."/>
            <person name="Tellgren-Roth C."/>
            <person name="Dawson T.L."/>
            <person name="Heitman J."/>
            <person name="Sanyal K."/>
        </authorList>
    </citation>
    <scope>NUCLEOTIDE SEQUENCE [LARGE SCALE GENOMIC DNA]</scope>
    <source>
        <strain evidence="11">CBS14141</strain>
    </source>
</reference>
<comment type="similarity">
    <text evidence="9">Belongs to the chloride channel (TC 2.A.49) family.</text>
</comment>
<feature type="domain" description="CBS" evidence="10">
    <location>
        <begin position="810"/>
        <end position="866"/>
    </location>
</feature>
<evidence type="ECO:0000256" key="3">
    <source>
        <dbReference type="ARBA" id="ARBA00022692"/>
    </source>
</evidence>
<accession>A0ABY8EW12</accession>
<feature type="transmembrane region" description="Helical" evidence="9">
    <location>
        <begin position="232"/>
        <end position="253"/>
    </location>
</feature>
<dbReference type="InterPro" id="IPR046342">
    <property type="entry name" value="CBS_dom_sf"/>
</dbReference>
<dbReference type="InterPro" id="IPR000644">
    <property type="entry name" value="CBS_dom"/>
</dbReference>
<dbReference type="Pfam" id="PF00654">
    <property type="entry name" value="Voltage_CLC"/>
    <property type="match status" value="1"/>
</dbReference>
<feature type="transmembrane region" description="Helical" evidence="9">
    <location>
        <begin position="274"/>
        <end position="297"/>
    </location>
</feature>
<dbReference type="Gene3D" id="3.10.580.20">
    <property type="match status" value="1"/>
</dbReference>
<sequence>MASAQPATAAAAPSTDGLLEQTKHYERFTTVDWVVDGRRERVKMMRQEEEVQRLAEQMHERGSMVWRALNMLASRLPFGEYMRAGMQRVGAWAGPFLWQLHTVLLSAAENAVVLLVGILIGLNMAIISVVTEWASDLKQGYCSTGWWLNKKFCCWEQMDPTGPGAASVPVGIAAAAAQGTTTAPSSTVTLLSSALAHATQLARRANGTEPAAAVPGLEETCAEWVEWSHWTLPAYVVWIAMSVLFACVCATLVRHYAPYAAGSGISEIKCVLSGFIIDGFLSLWTLVIKSIGLPLAIASGLSVGKEGPAVHVACCMGNVVAGVLRSLVPSQAKLRELLTASSAAGVAVAFGSPIGGVLFALEEMTSHFPASTMWRTFLCALASTAALSFMNPFRTGKLVMFQVEYSRDWHYFELAFYMVIGIMGGLYGEYVVRYNLQVQRFRRKRLAQRGVEEAVFLALVTALITYFNRFLRLDMTESLEVLFRQCEGASDSDVLCQSRVQWSMAFSLFMATALRFVLVILSYGCKVPAGIFIPSMAVGATFGRMVGILVKALQSAHPDWRMFAACAAGEPCVTPGTYAVMGAAGALAGVTRITVAVVVIMFELTGALTYILPIMLVVGTAKLVADLHGKGGVSDRLIKFNGFPYLEQEDHVFGTSVGALIAHTPSVLYASGVRLDEVEALLARGTFKGFPVVQSEQDRTLLGYAARNDLRYALGKAKHHQTLAPSTVCRFHPVSSEEFALTTTQTHDVPPMRATAGGVPDYDVWESLRFFRTARADDEQRAQHEAALDVGDDDEHAAPPLATLELGAWVDPTPLIVQPDLDLEVVAEMFRQMGPRVILVVERGALVGMVTIKDLLKHVASKEYEEHHARGAALPVSTDDTHPAEFDVGTGELEAMLDTLWLRFEALAARLPWPGRGAAHAARADRVPLTTLYEQHDTEETQHVP</sequence>
<feature type="transmembrane region" description="Helical" evidence="9">
    <location>
        <begin position="502"/>
        <end position="523"/>
    </location>
</feature>
<dbReference type="InterPro" id="IPR001807">
    <property type="entry name" value="ClC"/>
</dbReference>
<keyword evidence="5 9" id="KW-0406">Ion transport</keyword>
<dbReference type="PANTHER" id="PTHR45711">
    <property type="entry name" value="CHLORIDE CHANNEL PROTEIN"/>
    <property type="match status" value="1"/>
</dbReference>
<feature type="transmembrane region" description="Helical" evidence="9">
    <location>
        <begin position="593"/>
        <end position="618"/>
    </location>
</feature>
<evidence type="ECO:0000256" key="9">
    <source>
        <dbReference type="RuleBase" id="RU361221"/>
    </source>
</evidence>
<feature type="transmembrane region" description="Helical" evidence="9">
    <location>
        <begin position="529"/>
        <end position="550"/>
    </location>
</feature>
<protein>
    <recommendedName>
        <fullName evidence="9">Chloride channel protein</fullName>
    </recommendedName>
</protein>
<feature type="transmembrane region" description="Helical" evidence="9">
    <location>
        <begin position="454"/>
        <end position="471"/>
    </location>
</feature>
<keyword evidence="7 9" id="KW-0868">Chloride</keyword>
<dbReference type="EMBL" id="CP046239">
    <property type="protein sequence ID" value="WFD49765.1"/>
    <property type="molecule type" value="Genomic_DNA"/>
</dbReference>
<feature type="transmembrane region" description="Helical" evidence="9">
    <location>
        <begin position="111"/>
        <end position="131"/>
    </location>
</feature>
<evidence type="ECO:0000256" key="8">
    <source>
        <dbReference type="PROSITE-ProRule" id="PRU00703"/>
    </source>
</evidence>